<dbReference type="Proteomes" id="UP000631114">
    <property type="component" value="Unassembled WGS sequence"/>
</dbReference>
<keyword evidence="2" id="KW-0508">mRNA splicing</keyword>
<evidence type="ECO:0000259" key="4">
    <source>
        <dbReference type="Pfam" id="PF13963"/>
    </source>
</evidence>
<protein>
    <recommendedName>
        <fullName evidence="2">Branchpoint-bridging protein</fullName>
    </recommendedName>
</protein>
<dbReference type="PANTHER" id="PTHR11208:SF45">
    <property type="entry name" value="SPLICING FACTOR 1"/>
    <property type="match status" value="1"/>
</dbReference>
<evidence type="ECO:0000256" key="3">
    <source>
        <dbReference type="SAM" id="MobiDB-lite"/>
    </source>
</evidence>
<dbReference type="Pfam" id="PF13963">
    <property type="entry name" value="Transpos_assoc"/>
    <property type="match status" value="1"/>
</dbReference>
<evidence type="ECO:0000256" key="2">
    <source>
        <dbReference type="RuleBase" id="RU367126"/>
    </source>
</evidence>
<comment type="caution">
    <text evidence="6">The sequence shown here is derived from an EMBL/GenBank/DDBJ whole genome shotgun (WGS) entry which is preliminary data.</text>
</comment>
<evidence type="ECO:0000259" key="5">
    <source>
        <dbReference type="Pfam" id="PF22675"/>
    </source>
</evidence>
<dbReference type="InterPro" id="IPR036612">
    <property type="entry name" value="KH_dom_type_1_sf"/>
</dbReference>
<dbReference type="Gene3D" id="3.30.1370.10">
    <property type="entry name" value="K Homology domain, type 1"/>
    <property type="match status" value="1"/>
</dbReference>
<keyword evidence="2" id="KW-0862">Zinc</keyword>
<dbReference type="GO" id="GO:0005681">
    <property type="term" value="C:spliceosomal complex"/>
    <property type="evidence" value="ECO:0007669"/>
    <property type="project" value="UniProtKB-KW"/>
</dbReference>
<proteinExistence type="inferred from homology"/>
<dbReference type="GO" id="GO:0003729">
    <property type="term" value="F:mRNA binding"/>
    <property type="evidence" value="ECO:0007669"/>
    <property type="project" value="TreeGrafter"/>
</dbReference>
<keyword evidence="2" id="KW-0863">Zinc-finger</keyword>
<reference evidence="6 7" key="1">
    <citation type="submission" date="2020-10" db="EMBL/GenBank/DDBJ databases">
        <title>The Coptis chinensis genome and diversification of protoberbering-type alkaloids.</title>
        <authorList>
            <person name="Wang B."/>
            <person name="Shu S."/>
            <person name="Song C."/>
            <person name="Liu Y."/>
        </authorList>
    </citation>
    <scope>NUCLEOTIDE SEQUENCE [LARGE SCALE GENOMIC DNA]</scope>
    <source>
        <strain evidence="6">HL-2020</strain>
        <tissue evidence="6">Leaf</tissue>
    </source>
</reference>
<evidence type="ECO:0000313" key="6">
    <source>
        <dbReference type="EMBL" id="KAF9589070.1"/>
    </source>
</evidence>
<dbReference type="OrthoDB" id="1729146at2759"/>
<gene>
    <name evidence="6" type="ORF">IFM89_018801</name>
</gene>
<feature type="compositionally biased region" description="Basic and acidic residues" evidence="3">
    <location>
        <begin position="313"/>
        <end position="329"/>
    </location>
</feature>
<keyword evidence="2" id="KW-0479">Metal-binding</keyword>
<dbReference type="InterPro" id="IPR055256">
    <property type="entry name" value="KH_1_KHDC4/BBP-like"/>
</dbReference>
<feature type="domain" description="Transposase-associated" evidence="4">
    <location>
        <begin position="3"/>
        <end position="79"/>
    </location>
</feature>
<dbReference type="InterPro" id="IPR029480">
    <property type="entry name" value="Transpos_assoc"/>
</dbReference>
<feature type="domain" description="KHDC4/BBP-like KH-domain type I" evidence="5">
    <location>
        <begin position="300"/>
        <end position="354"/>
    </location>
</feature>
<comment type="subcellular location">
    <subcellularLocation>
        <location evidence="2">Nucleus</location>
    </subcellularLocation>
</comment>
<dbReference type="GO" id="GO:0048024">
    <property type="term" value="P:regulation of mRNA splicing, via spliceosome"/>
    <property type="evidence" value="ECO:0007669"/>
    <property type="project" value="TreeGrafter"/>
</dbReference>
<dbReference type="AlphaFoldDB" id="A0A835GX02"/>
<evidence type="ECO:0000313" key="7">
    <source>
        <dbReference type="Proteomes" id="UP000631114"/>
    </source>
</evidence>
<dbReference type="InterPro" id="IPR045071">
    <property type="entry name" value="BBP-like"/>
</dbReference>
<dbReference type="GO" id="GO:0008270">
    <property type="term" value="F:zinc ion binding"/>
    <property type="evidence" value="ECO:0007669"/>
    <property type="project" value="UniProtKB-UniRule"/>
</dbReference>
<keyword evidence="2" id="KW-0747">Spliceosome</keyword>
<feature type="region of interest" description="Disordered" evidence="3">
    <location>
        <begin position="310"/>
        <end position="329"/>
    </location>
</feature>
<comment type="function">
    <text evidence="2">Necessary for the splicing of pre-mRNA. Has a role in the recognition of the branch site (5'-UACUAAC-3'), the pyrimidine tract and the 3'-splice site at the 3'-end of introns.</text>
</comment>
<evidence type="ECO:0000256" key="1">
    <source>
        <dbReference type="ARBA" id="ARBA00022884"/>
    </source>
</evidence>
<organism evidence="6 7">
    <name type="scientific">Coptis chinensis</name>
    <dbReference type="NCBI Taxonomy" id="261450"/>
    <lineage>
        <taxon>Eukaryota</taxon>
        <taxon>Viridiplantae</taxon>
        <taxon>Streptophyta</taxon>
        <taxon>Embryophyta</taxon>
        <taxon>Tracheophyta</taxon>
        <taxon>Spermatophyta</taxon>
        <taxon>Magnoliopsida</taxon>
        <taxon>Ranunculales</taxon>
        <taxon>Ranunculaceae</taxon>
        <taxon>Coptidoideae</taxon>
        <taxon>Coptis</taxon>
    </lineage>
</organism>
<name>A0A835GX02_9MAGN</name>
<dbReference type="PANTHER" id="PTHR11208">
    <property type="entry name" value="RNA-BINDING PROTEIN RELATED"/>
    <property type="match status" value="1"/>
</dbReference>
<dbReference type="Pfam" id="PF22675">
    <property type="entry name" value="KH-I_KHDC4-BBP"/>
    <property type="match status" value="1"/>
</dbReference>
<keyword evidence="2" id="KW-0539">Nucleus</keyword>
<dbReference type="SUPFAM" id="SSF54791">
    <property type="entry name" value="Eukaryotic type KH-domain (KH-domain type I)"/>
    <property type="match status" value="1"/>
</dbReference>
<accession>A0A835GX02</accession>
<dbReference type="EMBL" id="JADFTS010000009">
    <property type="protein sequence ID" value="KAF9589070.1"/>
    <property type="molecule type" value="Genomic_DNA"/>
</dbReference>
<keyword evidence="1" id="KW-0694">RNA-binding</keyword>
<dbReference type="GO" id="GO:0045131">
    <property type="term" value="F:pre-mRNA branch point binding"/>
    <property type="evidence" value="ECO:0007669"/>
    <property type="project" value="UniProtKB-UniRule"/>
</dbReference>
<keyword evidence="2" id="KW-0507">mRNA processing</keyword>
<keyword evidence="7" id="KW-1185">Reference proteome</keyword>
<sequence length="378" mass="42590">MDKSWMDPTVGKCSCRYILGCEKFIEFAWNNRVEELSGEIYCPCVRCINLLLWPKNVVEHHIKNRGILRSYVRWTKHGESGQVNTESNEGDDMHAMLQDALGFQNMVANNLTSTNELVAHQDAKPVCHKCPKGPLIFCFPREHRIQWVPQWITYCEEASGLTVSLAWLTDARRLMLSPSSIIGRKKGEMIVGFRYRWSRLHLSSDKWELDRSQPVICTLQPLTLGMNTKDAARKPQDFGSLTDRSGGVVAPESSVRIRNPIGQYTFNKMGNPTIGIALLTIIGAYSGHDQEKGCSRQPIRETRARIKLRGKGSIKERKANQKPDPSDNDDLHVLAKADNQKSLDAAVGMVAKLLIPVADGMNEHKRAQLKELAELNDN</sequence>
<dbReference type="GO" id="GO:0000398">
    <property type="term" value="P:mRNA splicing, via spliceosome"/>
    <property type="evidence" value="ECO:0007669"/>
    <property type="project" value="UniProtKB-UniRule"/>
</dbReference>
<comment type="similarity">
    <text evidence="2">Belongs to the BBP/SF1 family.</text>
</comment>